<keyword evidence="2" id="KW-0812">Transmembrane</keyword>
<gene>
    <name evidence="3" type="ORF">SAMN04489751_3753</name>
</gene>
<feature type="region of interest" description="Disordered" evidence="1">
    <location>
        <begin position="180"/>
        <end position="201"/>
    </location>
</feature>
<name>A0A1H1XKG4_BRESA</name>
<evidence type="ECO:0000256" key="1">
    <source>
        <dbReference type="SAM" id="MobiDB-lite"/>
    </source>
</evidence>
<keyword evidence="4" id="KW-1185">Reference proteome</keyword>
<reference evidence="3" key="1">
    <citation type="submission" date="2016-10" db="EMBL/GenBank/DDBJ databases">
        <authorList>
            <person name="Varghese N."/>
            <person name="Submissions S."/>
        </authorList>
    </citation>
    <scope>NUCLEOTIDE SEQUENCE [LARGE SCALE GENOMIC DNA]</scope>
    <source>
        <strain evidence="3">DSM 22082</strain>
    </source>
</reference>
<accession>A0A1H1XKG4</accession>
<dbReference type="Proteomes" id="UP000199700">
    <property type="component" value="Chromosome"/>
</dbReference>
<evidence type="ECO:0000313" key="3">
    <source>
        <dbReference type="EMBL" id="SDT09747.1"/>
    </source>
</evidence>
<feature type="transmembrane region" description="Helical" evidence="2">
    <location>
        <begin position="12"/>
        <end position="30"/>
    </location>
</feature>
<proteinExistence type="predicted"/>
<keyword evidence="2" id="KW-0472">Membrane</keyword>
<dbReference type="AlphaFoldDB" id="A0A1H1XKG4"/>
<keyword evidence="2" id="KW-1133">Transmembrane helix</keyword>
<dbReference type="RefSeq" id="WP_231938910.1">
    <property type="nucleotide sequence ID" value="NZ_LT629739.1"/>
</dbReference>
<feature type="transmembrane region" description="Helical" evidence="2">
    <location>
        <begin position="36"/>
        <end position="55"/>
    </location>
</feature>
<sequence length="231" mass="25898">MKRFLDFLTNSPAAVTFAVLSVLGIVVFAVPGLHPYAWIIGLILCLGVIGALLMFHGEWRRAQKQIDSLRQSLSTERGRLDTLGLTPVDEEVTALPDEVRAHRILDLLPDSAGLVQSLRLDATYGTLEVDELEPLHTFRKEFAKSSFDNPRSHTAFMNLYRAAEALSIWVNEETRQLAADRTKREISPGDSRKGGWREYTEARSRGESLGDRFVSARWEFNQTALELGLVA</sequence>
<evidence type="ECO:0000256" key="2">
    <source>
        <dbReference type="SAM" id="Phobius"/>
    </source>
</evidence>
<evidence type="ECO:0000313" key="4">
    <source>
        <dbReference type="Proteomes" id="UP000199700"/>
    </source>
</evidence>
<dbReference type="EMBL" id="LT629739">
    <property type="protein sequence ID" value="SDT09747.1"/>
    <property type="molecule type" value="Genomic_DNA"/>
</dbReference>
<protein>
    <submittedName>
        <fullName evidence="3">Uncharacterized protein</fullName>
    </submittedName>
</protein>
<organism evidence="3 4">
    <name type="scientific">Brevibacterium sandarakinum</name>
    <dbReference type="NCBI Taxonomy" id="629680"/>
    <lineage>
        <taxon>Bacteria</taxon>
        <taxon>Bacillati</taxon>
        <taxon>Actinomycetota</taxon>
        <taxon>Actinomycetes</taxon>
        <taxon>Micrococcales</taxon>
        <taxon>Brevibacteriaceae</taxon>
        <taxon>Brevibacterium</taxon>
    </lineage>
</organism>
<dbReference type="STRING" id="629680.SAMN04489751_3753"/>